<dbReference type="NCBIfam" id="TIGR03347">
    <property type="entry name" value="VI_chp_1"/>
    <property type="match status" value="1"/>
</dbReference>
<evidence type="ECO:0000313" key="2">
    <source>
        <dbReference type="EMBL" id="MCJ8502435.1"/>
    </source>
</evidence>
<dbReference type="PANTHER" id="PTHR35564">
    <property type="match status" value="1"/>
</dbReference>
<evidence type="ECO:0000256" key="1">
    <source>
        <dbReference type="SAM" id="MobiDB-lite"/>
    </source>
</evidence>
<dbReference type="PANTHER" id="PTHR35564:SF3">
    <property type="entry name" value="TYPE VI SECRETION SYSTEM BASEPLATE SUBUNIT TSSG"/>
    <property type="match status" value="1"/>
</dbReference>
<sequence length="359" mass="39416">MADASGRPDPPVNAGGPQGVPRRTTVLEQLLANPGRFSFTQAVRLLKQAYGPQEDHGKRTFLRDQLRVRADLSLGFPGNDLVAIAPIAPPDGAAPTDAARFRITAAFLGLYGPSSPLPTYYTEELLDEQSDDGSVDRDFIDIFNHGFFTLFALADGYFHLSRRVCEENDQEILARLFALAGLGHRELLNDALRDPGALLRATGLLSQFPRSAAGLRGLVADRIGAPVRVRQCEPRTAAIPEDQCCRLGREENALGDAAWLGFHTADAMGKIAIHIGPLDARRYRRYLPGGPDRDDLLLLIRFYCTQPLVVDLAFFLSPGEAQPGRLGEEHWSRLGCDVWLDPDSRAETEAQFPEGDSSW</sequence>
<name>A0AA41R730_9BACT</name>
<dbReference type="EMBL" id="JALJRB010000026">
    <property type="protein sequence ID" value="MCJ8502435.1"/>
    <property type="molecule type" value="Genomic_DNA"/>
</dbReference>
<organism evidence="2 3">
    <name type="scientific">Desulfatitalea alkaliphila</name>
    <dbReference type="NCBI Taxonomy" id="2929485"/>
    <lineage>
        <taxon>Bacteria</taxon>
        <taxon>Pseudomonadati</taxon>
        <taxon>Thermodesulfobacteriota</taxon>
        <taxon>Desulfobacteria</taxon>
        <taxon>Desulfobacterales</taxon>
        <taxon>Desulfosarcinaceae</taxon>
        <taxon>Desulfatitalea</taxon>
    </lineage>
</organism>
<keyword evidence="3" id="KW-1185">Reference proteome</keyword>
<dbReference type="RefSeq" id="WP_246913194.1">
    <property type="nucleotide sequence ID" value="NZ_JALJRB010000026.1"/>
</dbReference>
<dbReference type="AlphaFoldDB" id="A0AA41R730"/>
<protein>
    <submittedName>
        <fullName evidence="2">Type VI secretion system baseplate subunit TssG</fullName>
    </submittedName>
</protein>
<dbReference type="InterPro" id="IPR010732">
    <property type="entry name" value="T6SS_TssG-like"/>
</dbReference>
<feature type="region of interest" description="Disordered" evidence="1">
    <location>
        <begin position="1"/>
        <end position="21"/>
    </location>
</feature>
<reference evidence="2" key="1">
    <citation type="submission" date="2022-04" db="EMBL/GenBank/DDBJ databases">
        <title>Desulfatitalea alkaliphila sp. nov., a novel anaerobic sulfate-reducing bacterium isolated from terrestrial mud volcano, Taman Peninsula, Russia.</title>
        <authorList>
            <person name="Khomyakova M.A."/>
            <person name="Merkel A.Y."/>
            <person name="Slobodkin A.I."/>
        </authorList>
    </citation>
    <scope>NUCLEOTIDE SEQUENCE</scope>
    <source>
        <strain evidence="2">M08but</strain>
    </source>
</reference>
<accession>A0AA41R730</accession>
<evidence type="ECO:0000313" key="3">
    <source>
        <dbReference type="Proteomes" id="UP001165427"/>
    </source>
</evidence>
<dbReference type="Proteomes" id="UP001165427">
    <property type="component" value="Unassembled WGS sequence"/>
</dbReference>
<gene>
    <name evidence="2" type="primary">tssG</name>
    <name evidence="2" type="ORF">MRX98_17795</name>
</gene>
<dbReference type="Pfam" id="PF06996">
    <property type="entry name" value="T6SS_TssG"/>
    <property type="match status" value="1"/>
</dbReference>
<comment type="caution">
    <text evidence="2">The sequence shown here is derived from an EMBL/GenBank/DDBJ whole genome shotgun (WGS) entry which is preliminary data.</text>
</comment>
<proteinExistence type="predicted"/>